<gene>
    <name evidence="2" type="ORF">Agub_g1125</name>
</gene>
<name>A0AAD3HHG9_9CHLO</name>
<evidence type="ECO:0000313" key="2">
    <source>
        <dbReference type="EMBL" id="GFR40550.1"/>
    </source>
</evidence>
<evidence type="ECO:0000313" key="3">
    <source>
        <dbReference type="Proteomes" id="UP001054857"/>
    </source>
</evidence>
<comment type="caution">
    <text evidence="2">The sequence shown here is derived from an EMBL/GenBank/DDBJ whole genome shotgun (WGS) entry which is preliminary data.</text>
</comment>
<keyword evidence="3" id="KW-1185">Reference proteome</keyword>
<feature type="region of interest" description="Disordered" evidence="1">
    <location>
        <begin position="1"/>
        <end position="22"/>
    </location>
</feature>
<sequence length="148" mass="13011">AGGVGGGLARTTHGSSAAASDRGFGGAGLRGASAATEAVMEGLPWWALEGEAADAGGGGAAGGGGGFGAVGSSSGGGSGGAGLWVGFNLAAGRARLGHEDIAGGPGTGRRAAAAAAGAAAAAPTGGGTAALRQGAAAAGVGGAANVWD</sequence>
<dbReference type="EMBL" id="BMAR01000001">
    <property type="protein sequence ID" value="GFR40550.1"/>
    <property type="molecule type" value="Genomic_DNA"/>
</dbReference>
<feature type="non-terminal residue" evidence="2">
    <location>
        <position position="148"/>
    </location>
</feature>
<feature type="non-terminal residue" evidence="2">
    <location>
        <position position="1"/>
    </location>
</feature>
<evidence type="ECO:0000256" key="1">
    <source>
        <dbReference type="SAM" id="MobiDB-lite"/>
    </source>
</evidence>
<protein>
    <submittedName>
        <fullName evidence="2">Uncharacterized protein</fullName>
    </submittedName>
</protein>
<dbReference type="AlphaFoldDB" id="A0AAD3HHG9"/>
<dbReference type="Proteomes" id="UP001054857">
    <property type="component" value="Unassembled WGS sequence"/>
</dbReference>
<reference evidence="2 3" key="1">
    <citation type="journal article" date="2021" name="Sci. Rep.">
        <title>Genome sequencing of the multicellular alga Astrephomene provides insights into convergent evolution of germ-soma differentiation.</title>
        <authorList>
            <person name="Yamashita S."/>
            <person name="Yamamoto K."/>
            <person name="Matsuzaki R."/>
            <person name="Suzuki S."/>
            <person name="Yamaguchi H."/>
            <person name="Hirooka S."/>
            <person name="Minakuchi Y."/>
            <person name="Miyagishima S."/>
            <person name="Kawachi M."/>
            <person name="Toyoda A."/>
            <person name="Nozaki H."/>
        </authorList>
    </citation>
    <scope>NUCLEOTIDE SEQUENCE [LARGE SCALE GENOMIC DNA]</scope>
    <source>
        <strain evidence="2 3">NIES-4017</strain>
    </source>
</reference>
<accession>A0AAD3HHG9</accession>
<organism evidence="2 3">
    <name type="scientific">Astrephomene gubernaculifera</name>
    <dbReference type="NCBI Taxonomy" id="47775"/>
    <lineage>
        <taxon>Eukaryota</taxon>
        <taxon>Viridiplantae</taxon>
        <taxon>Chlorophyta</taxon>
        <taxon>core chlorophytes</taxon>
        <taxon>Chlorophyceae</taxon>
        <taxon>CS clade</taxon>
        <taxon>Chlamydomonadales</taxon>
        <taxon>Astrephomenaceae</taxon>
        <taxon>Astrephomene</taxon>
    </lineage>
</organism>
<proteinExistence type="predicted"/>